<proteinExistence type="predicted"/>
<dbReference type="EMBL" id="JANPWB010000006">
    <property type="protein sequence ID" value="KAJ1176801.1"/>
    <property type="molecule type" value="Genomic_DNA"/>
</dbReference>
<dbReference type="Proteomes" id="UP001066276">
    <property type="component" value="Chromosome 3_2"/>
</dbReference>
<gene>
    <name evidence="2" type="ORF">NDU88_002068</name>
</gene>
<feature type="compositionally biased region" description="Basic and acidic residues" evidence="1">
    <location>
        <begin position="44"/>
        <end position="61"/>
    </location>
</feature>
<reference evidence="2" key="1">
    <citation type="journal article" date="2022" name="bioRxiv">
        <title>Sequencing and chromosome-scale assembly of the giantPleurodeles waltlgenome.</title>
        <authorList>
            <person name="Brown T."/>
            <person name="Elewa A."/>
            <person name="Iarovenko S."/>
            <person name="Subramanian E."/>
            <person name="Araus A.J."/>
            <person name="Petzold A."/>
            <person name="Susuki M."/>
            <person name="Suzuki K.-i.T."/>
            <person name="Hayashi T."/>
            <person name="Toyoda A."/>
            <person name="Oliveira C."/>
            <person name="Osipova E."/>
            <person name="Leigh N.D."/>
            <person name="Simon A."/>
            <person name="Yun M.H."/>
        </authorList>
    </citation>
    <scope>NUCLEOTIDE SEQUENCE</scope>
    <source>
        <strain evidence="2">20211129_DDA</strain>
        <tissue evidence="2">Liver</tissue>
    </source>
</reference>
<keyword evidence="3" id="KW-1185">Reference proteome</keyword>
<evidence type="ECO:0000256" key="1">
    <source>
        <dbReference type="SAM" id="MobiDB-lite"/>
    </source>
</evidence>
<organism evidence="2 3">
    <name type="scientific">Pleurodeles waltl</name>
    <name type="common">Iberian ribbed newt</name>
    <dbReference type="NCBI Taxonomy" id="8319"/>
    <lineage>
        <taxon>Eukaryota</taxon>
        <taxon>Metazoa</taxon>
        <taxon>Chordata</taxon>
        <taxon>Craniata</taxon>
        <taxon>Vertebrata</taxon>
        <taxon>Euteleostomi</taxon>
        <taxon>Amphibia</taxon>
        <taxon>Batrachia</taxon>
        <taxon>Caudata</taxon>
        <taxon>Salamandroidea</taxon>
        <taxon>Salamandridae</taxon>
        <taxon>Pleurodelinae</taxon>
        <taxon>Pleurodeles</taxon>
    </lineage>
</organism>
<name>A0AAV7TKY0_PLEWA</name>
<feature type="compositionally biased region" description="Basic and acidic residues" evidence="1">
    <location>
        <begin position="19"/>
        <end position="33"/>
    </location>
</feature>
<protein>
    <submittedName>
        <fullName evidence="2">Uncharacterized protein</fullName>
    </submittedName>
</protein>
<comment type="caution">
    <text evidence="2">The sequence shown here is derived from an EMBL/GenBank/DDBJ whole genome shotgun (WGS) entry which is preliminary data.</text>
</comment>
<feature type="compositionally biased region" description="Basic and acidic residues" evidence="1">
    <location>
        <begin position="1"/>
        <end position="12"/>
    </location>
</feature>
<accession>A0AAV7TKY0</accession>
<evidence type="ECO:0000313" key="2">
    <source>
        <dbReference type="EMBL" id="KAJ1176801.1"/>
    </source>
</evidence>
<dbReference type="AlphaFoldDB" id="A0AAV7TKY0"/>
<evidence type="ECO:0000313" key="3">
    <source>
        <dbReference type="Proteomes" id="UP001066276"/>
    </source>
</evidence>
<feature type="region of interest" description="Disordered" evidence="1">
    <location>
        <begin position="1"/>
        <end position="82"/>
    </location>
</feature>
<sequence>MQEQQPRAEQERKRKTRPRERMGTAEGARRADPDPSAFPSAGEEPGKDEPRLTDLRGKGAERSPGSTPHTFYGDFYPTQGPK</sequence>